<comment type="caution">
    <text evidence="2">The sequence shown here is derived from an EMBL/GenBank/DDBJ whole genome shotgun (WGS) entry which is preliminary data.</text>
</comment>
<sequence>MGYTMKEKRPNQQLPKFRQLLRLKRNFFLLLLPISFLLLQFAKRSSYFTENVLVKFFYHPWSLFLSTITGIFPFSLAEIIIIVGPLLLAILLIRFLIHSIKAKEDRYIVVGKGILNIFCGVSIVLTLYILGCGINYYRYPFSYYSGLTILESSEDELYELCVSLALRANELRNSIPSVDESGVYDSTMSKKELMLETKRAYQQISKDYPILSGRYPAAKPIFFSRVMSRMELTGIFIPFTMEANVNVDIPDYSIASTVCHELAHLRGFMREDEANYIAYLVCTSSDNVELKYSGVMQALIVTGNELYDKNKERYREVRKLYNEGVYADLADNSAYWSEFENTAISNTVTMMNDTYLKANSQEDGVQSYGRMVDLLLAEYRENNK</sequence>
<evidence type="ECO:0000313" key="3">
    <source>
        <dbReference type="Proteomes" id="UP000262969"/>
    </source>
</evidence>
<gene>
    <name evidence="2" type="ORF">DHW61_03475</name>
</gene>
<feature type="transmembrane region" description="Helical" evidence="1">
    <location>
        <begin position="68"/>
        <end position="93"/>
    </location>
</feature>
<dbReference type="Proteomes" id="UP000262969">
    <property type="component" value="Unassembled WGS sequence"/>
</dbReference>
<keyword evidence="1" id="KW-1133">Transmembrane helix</keyword>
<dbReference type="Pfam" id="PF12725">
    <property type="entry name" value="DUF3810"/>
    <property type="match status" value="1"/>
</dbReference>
<evidence type="ECO:0000313" key="2">
    <source>
        <dbReference type="EMBL" id="HCL01466.1"/>
    </source>
</evidence>
<feature type="transmembrane region" description="Helical" evidence="1">
    <location>
        <begin position="114"/>
        <end position="137"/>
    </location>
</feature>
<dbReference type="InterPro" id="IPR024294">
    <property type="entry name" value="DUF3810"/>
</dbReference>
<name>A0A3D2X3A9_9FIRM</name>
<accession>A0A3D2X3A9</accession>
<evidence type="ECO:0000256" key="1">
    <source>
        <dbReference type="SAM" id="Phobius"/>
    </source>
</evidence>
<keyword evidence="1" id="KW-0472">Membrane</keyword>
<organism evidence="2 3">
    <name type="scientific">Lachnoclostridium phytofermentans</name>
    <dbReference type="NCBI Taxonomy" id="66219"/>
    <lineage>
        <taxon>Bacteria</taxon>
        <taxon>Bacillati</taxon>
        <taxon>Bacillota</taxon>
        <taxon>Clostridia</taxon>
        <taxon>Lachnospirales</taxon>
        <taxon>Lachnospiraceae</taxon>
    </lineage>
</organism>
<proteinExistence type="predicted"/>
<keyword evidence="1" id="KW-0812">Transmembrane</keyword>
<dbReference type="EMBL" id="DPVV01000123">
    <property type="protein sequence ID" value="HCL01466.1"/>
    <property type="molecule type" value="Genomic_DNA"/>
</dbReference>
<reference evidence="2 3" key="1">
    <citation type="journal article" date="2018" name="Nat. Biotechnol.">
        <title>A standardized bacterial taxonomy based on genome phylogeny substantially revises the tree of life.</title>
        <authorList>
            <person name="Parks D.H."/>
            <person name="Chuvochina M."/>
            <person name="Waite D.W."/>
            <person name="Rinke C."/>
            <person name="Skarshewski A."/>
            <person name="Chaumeil P.A."/>
            <person name="Hugenholtz P."/>
        </authorList>
    </citation>
    <scope>NUCLEOTIDE SEQUENCE [LARGE SCALE GENOMIC DNA]</scope>
    <source>
        <strain evidence="2">UBA11728</strain>
    </source>
</reference>
<dbReference type="AlphaFoldDB" id="A0A3D2X3A9"/>
<protein>
    <submittedName>
        <fullName evidence="2">DUF3810 domain-containing protein</fullName>
    </submittedName>
</protein>